<dbReference type="Proteomes" id="UP000029558">
    <property type="component" value="Chromosome"/>
</dbReference>
<evidence type="ECO:0000256" key="2">
    <source>
        <dbReference type="PROSITE-ProRule" id="PRU01091"/>
    </source>
</evidence>
<dbReference type="InterPro" id="IPR039420">
    <property type="entry name" value="WalR-like"/>
</dbReference>
<dbReference type="SUPFAM" id="SSF46894">
    <property type="entry name" value="C-terminal effector domain of the bipartite response regulators"/>
    <property type="match status" value="1"/>
</dbReference>
<proteinExistence type="predicted"/>
<accession>A0A1L6TG99</accession>
<dbReference type="GO" id="GO:0005829">
    <property type="term" value="C:cytosol"/>
    <property type="evidence" value="ECO:0007669"/>
    <property type="project" value="TreeGrafter"/>
</dbReference>
<dbReference type="PANTHER" id="PTHR48111:SF50">
    <property type="entry name" value="KDP OPERON TRANSCRIPTIONAL REGULATORY PROTEIN KDPE"/>
    <property type="match status" value="1"/>
</dbReference>
<dbReference type="InterPro" id="IPR001867">
    <property type="entry name" value="OmpR/PhoB-type_DNA-bd"/>
</dbReference>
<dbReference type="AlphaFoldDB" id="A0A1L6TG99"/>
<dbReference type="InterPro" id="IPR001789">
    <property type="entry name" value="Sig_transdc_resp-reg_receiver"/>
</dbReference>
<protein>
    <submittedName>
        <fullName evidence="3">Two-component transcriptional regulatory family protein</fullName>
    </submittedName>
</protein>
<dbReference type="PANTHER" id="PTHR48111">
    <property type="entry name" value="REGULATOR OF RPOS"/>
    <property type="match status" value="1"/>
</dbReference>
<sequence length="231" mass="26224">MAEPTLLYINQATALHSNTITHLQQHFKITRADDCQHALHLAAKTPPDLVLIEINLAEDSTINIIPSFREWTQTPILVYSDNDNINDKLNAFSLGANDYILKSCHPQELLARLHAAFRISKKLQKSMSTSTLKIGHLEVDLLQRKVALKGTPLSLSQKEYNLLKVLSIHHGKVVTQSQLLKEVWGKEYQSKLQYLRVYIGQLRKKLKSRKNSPHLIHTISGVGYRLEPPQA</sequence>
<keyword evidence="2" id="KW-0238">DNA-binding</keyword>
<organism evidence="3 4">
    <name type="scientific">Piscirickettsia salmonis</name>
    <dbReference type="NCBI Taxonomy" id="1238"/>
    <lineage>
        <taxon>Bacteria</taxon>
        <taxon>Pseudomonadati</taxon>
        <taxon>Pseudomonadota</taxon>
        <taxon>Gammaproteobacteria</taxon>
        <taxon>Thiotrichales</taxon>
        <taxon>Piscirickettsiaceae</taxon>
        <taxon>Piscirickettsia</taxon>
    </lineage>
</organism>
<dbReference type="SMART" id="SM00862">
    <property type="entry name" value="Trans_reg_C"/>
    <property type="match status" value="1"/>
</dbReference>
<dbReference type="RefSeq" id="WP_017377624.1">
    <property type="nucleotide sequence ID" value="NZ_CP012508.1"/>
</dbReference>
<dbReference type="SMART" id="SM00448">
    <property type="entry name" value="REC"/>
    <property type="match status" value="1"/>
</dbReference>
<gene>
    <name evidence="3" type="ORF">KU39_229</name>
</gene>
<dbReference type="Pfam" id="PF00072">
    <property type="entry name" value="Response_reg"/>
    <property type="match status" value="1"/>
</dbReference>
<dbReference type="InterPro" id="IPR036388">
    <property type="entry name" value="WH-like_DNA-bd_sf"/>
</dbReference>
<dbReference type="GO" id="GO:0000976">
    <property type="term" value="F:transcription cis-regulatory region binding"/>
    <property type="evidence" value="ECO:0007669"/>
    <property type="project" value="TreeGrafter"/>
</dbReference>
<feature type="DNA-binding region" description="OmpR/PhoB-type" evidence="2">
    <location>
        <begin position="129"/>
        <end position="228"/>
    </location>
</feature>
<dbReference type="Gene3D" id="3.40.50.2300">
    <property type="match status" value="1"/>
</dbReference>
<dbReference type="Pfam" id="PF00486">
    <property type="entry name" value="Trans_reg_C"/>
    <property type="match status" value="1"/>
</dbReference>
<dbReference type="Gene3D" id="1.10.10.10">
    <property type="entry name" value="Winged helix-like DNA-binding domain superfamily/Winged helix DNA-binding domain"/>
    <property type="match status" value="1"/>
</dbReference>
<dbReference type="OrthoDB" id="9802426at2"/>
<dbReference type="PROSITE" id="PS51755">
    <property type="entry name" value="OMPR_PHOB"/>
    <property type="match status" value="1"/>
</dbReference>
<dbReference type="GO" id="GO:0000156">
    <property type="term" value="F:phosphorelay response regulator activity"/>
    <property type="evidence" value="ECO:0007669"/>
    <property type="project" value="TreeGrafter"/>
</dbReference>
<dbReference type="PROSITE" id="PS50110">
    <property type="entry name" value="RESPONSE_REGULATORY"/>
    <property type="match status" value="1"/>
</dbReference>
<reference evidence="3 4" key="1">
    <citation type="journal article" date="2014" name="Genome Announc.">
        <title>Comparative Genome Analysis of Two Isolates of the Fish Pathogen Piscirickettsia salmonis from Different Hosts Reveals Major Differences in Virulence-Associated Secretion Systems.</title>
        <authorList>
            <person name="Bohle H."/>
            <person name="Henriquez P."/>
            <person name="Grothusen H."/>
            <person name="Navas E."/>
            <person name="Sandoval A."/>
            <person name="Bustamante F."/>
            <person name="Bustos P."/>
            <person name="Mancilla M."/>
        </authorList>
    </citation>
    <scope>NUCLEOTIDE SEQUENCE [LARGE SCALE GENOMIC DNA]</scope>
    <source>
        <strain evidence="4">B1-32597</strain>
    </source>
</reference>
<evidence type="ECO:0000256" key="1">
    <source>
        <dbReference type="PROSITE-ProRule" id="PRU00169"/>
    </source>
</evidence>
<evidence type="ECO:0000313" key="3">
    <source>
        <dbReference type="EMBL" id="ALB21415.1"/>
    </source>
</evidence>
<dbReference type="InterPro" id="IPR011006">
    <property type="entry name" value="CheY-like_superfamily"/>
</dbReference>
<dbReference type="InterPro" id="IPR016032">
    <property type="entry name" value="Sig_transdc_resp-reg_C-effctor"/>
</dbReference>
<dbReference type="SUPFAM" id="SSF52172">
    <property type="entry name" value="CheY-like"/>
    <property type="match status" value="1"/>
</dbReference>
<dbReference type="GO" id="GO:0006355">
    <property type="term" value="P:regulation of DNA-templated transcription"/>
    <property type="evidence" value="ECO:0007669"/>
    <property type="project" value="InterPro"/>
</dbReference>
<name>A0A1L6TG99_PISSA</name>
<dbReference type="CDD" id="cd00383">
    <property type="entry name" value="trans_reg_C"/>
    <property type="match status" value="1"/>
</dbReference>
<comment type="caution">
    <text evidence="1">Lacks conserved residue(s) required for the propagation of feature annotation.</text>
</comment>
<evidence type="ECO:0000313" key="4">
    <source>
        <dbReference type="Proteomes" id="UP000029558"/>
    </source>
</evidence>
<dbReference type="EMBL" id="CP012508">
    <property type="protein sequence ID" value="ALB21415.1"/>
    <property type="molecule type" value="Genomic_DNA"/>
</dbReference>
<dbReference type="GO" id="GO:0032993">
    <property type="term" value="C:protein-DNA complex"/>
    <property type="evidence" value="ECO:0007669"/>
    <property type="project" value="TreeGrafter"/>
</dbReference>